<dbReference type="RefSeq" id="WP_167396710.1">
    <property type="nucleotide sequence ID" value="NZ_PZZN01000001.1"/>
</dbReference>
<dbReference type="PANTHER" id="PTHR35037:SF3">
    <property type="entry name" value="C-TERMINAL REGION OF AIDA-LIKE PROTEIN"/>
    <property type="match status" value="1"/>
</dbReference>
<keyword evidence="5" id="KW-1185">Reference proteome</keyword>
<dbReference type="PANTHER" id="PTHR35037">
    <property type="entry name" value="C-TERMINAL REGION OF AIDA-LIKE PROTEIN"/>
    <property type="match status" value="1"/>
</dbReference>
<keyword evidence="1 2" id="KW-0732">Signal</keyword>
<dbReference type="EMBL" id="PZZN01000001">
    <property type="protein sequence ID" value="PTM47971.1"/>
    <property type="molecule type" value="Genomic_DNA"/>
</dbReference>
<comment type="caution">
    <text evidence="4">The sequence shown here is derived from an EMBL/GenBank/DDBJ whole genome shotgun (WGS) entry which is preliminary data.</text>
</comment>
<dbReference type="InterPro" id="IPR036709">
    <property type="entry name" value="Autotransporte_beta_dom_sf"/>
</dbReference>
<evidence type="ECO:0000259" key="3">
    <source>
        <dbReference type="PROSITE" id="PS51208"/>
    </source>
</evidence>
<dbReference type="InterPro" id="IPR011050">
    <property type="entry name" value="Pectin_lyase_fold/virulence"/>
</dbReference>
<dbReference type="InterPro" id="IPR051551">
    <property type="entry name" value="Autotransporter_adhesion"/>
</dbReference>
<dbReference type="Proteomes" id="UP000240996">
    <property type="component" value="Unassembled WGS sequence"/>
</dbReference>
<evidence type="ECO:0000313" key="4">
    <source>
        <dbReference type="EMBL" id="PTM47971.1"/>
    </source>
</evidence>
<dbReference type="SUPFAM" id="SSF51126">
    <property type="entry name" value="Pectin lyase-like"/>
    <property type="match status" value="2"/>
</dbReference>
<dbReference type="InterPro" id="IPR013425">
    <property type="entry name" value="Autotrns_rpt"/>
</dbReference>
<dbReference type="SUPFAM" id="SSF103515">
    <property type="entry name" value="Autotransporter"/>
    <property type="match status" value="1"/>
</dbReference>
<feature type="signal peptide" evidence="2">
    <location>
        <begin position="1"/>
        <end position="21"/>
    </location>
</feature>
<accession>A0A2T4YW21</accession>
<dbReference type="NCBIfam" id="TIGR02601">
    <property type="entry name" value="autotrns_rpt"/>
    <property type="match status" value="2"/>
</dbReference>
<evidence type="ECO:0000256" key="1">
    <source>
        <dbReference type="ARBA" id="ARBA00022729"/>
    </source>
</evidence>
<reference evidence="4 5" key="1">
    <citation type="submission" date="2018-04" db="EMBL/GenBank/DDBJ databases">
        <title>Genomic Encyclopedia of Type Strains, Phase III (KMG-III): the genomes of soil and plant-associated and newly described type strains.</title>
        <authorList>
            <person name="Whitman W."/>
        </authorList>
    </citation>
    <scope>NUCLEOTIDE SEQUENCE [LARGE SCALE GENOMIC DNA]</scope>
    <source>
        <strain evidence="4 5">NW12</strain>
    </source>
</reference>
<gene>
    <name evidence="4" type="ORF">C8J24_1378</name>
</gene>
<dbReference type="SMART" id="SM00869">
    <property type="entry name" value="Autotransporter"/>
    <property type="match status" value="1"/>
</dbReference>
<evidence type="ECO:0000313" key="5">
    <source>
        <dbReference type="Proteomes" id="UP000240996"/>
    </source>
</evidence>
<dbReference type="PROSITE" id="PS51208">
    <property type="entry name" value="AUTOTRANSPORTER"/>
    <property type="match status" value="1"/>
</dbReference>
<name>A0A2T4YW21_9SPHN</name>
<organism evidence="4 5">
    <name type="scientific">Sphingomonas aerolata</name>
    <dbReference type="NCBI Taxonomy" id="185951"/>
    <lineage>
        <taxon>Bacteria</taxon>
        <taxon>Pseudomonadati</taxon>
        <taxon>Pseudomonadota</taxon>
        <taxon>Alphaproteobacteria</taxon>
        <taxon>Sphingomonadales</taxon>
        <taxon>Sphingomonadaceae</taxon>
        <taxon>Sphingomonas</taxon>
    </lineage>
</organism>
<dbReference type="Gene3D" id="2.40.128.130">
    <property type="entry name" value="Autotransporter beta-domain"/>
    <property type="match status" value="1"/>
</dbReference>
<proteinExistence type="predicted"/>
<dbReference type="Pfam" id="PF12951">
    <property type="entry name" value="PATR"/>
    <property type="match status" value="6"/>
</dbReference>
<sequence>MKTPAAFVAAGLALAPTYALADPIILDGLFIKIGLNDAGTLGVGGNTRPGILYDGTGSGTFNPNYDYLTPGTPFEGFSITGNTTTGFSFVNNNSSLYSSPKGSLISYSGVAYDGATYANRAVWTGTYGSDFKVINDYFFNDSDQQLSIKTTITALNEISDLAFSRQIDPDAVAAPGDYSSTNNFRGAEGIPASDLVYAEALASKYVIGLYTNSLITHNSAVTSWTTDTASYLAGTNIGNGDNVIGLGFNIGRLAVGESATLNYSYIFGTNIRAAVDASPPPVPVATSITTTATTDELSAGRVLPVFDGGTLHASGTSTLATDLTLNTGGGTISTDGYAVTASGIISGTGELTKTGTGTLALSGGNTYTGQTVISEGTLALAGDGSLAASSGVTANGIFDIAGHTGPATIQTLDGTGTVMLGGNDLVLSNAADRFDGTLSGTGDVTVAGGTQVFTGANSFGGRTVVTDGAALGLAGDGSLAASSGVTANGIFDIAGHTGPATIQTLDGTGTVMLGGNDLVLSNAADRFDGTLSGTGGVTVAGGTQVFTGANSFGGRTVVADGATLIVSGGAALSDMSAIRNDGTFELLSNERVGTIEGAGAIRLTGGALTTLNDEATVYSGTISGQGGLIKTGTGTLTLSGANTMTGGLMINQGAVHVTQATNLGNGTVSIGAGMLQTGSDLIAGNAVRLNDASSVIDTMNHDVTLSGIVSGDGTLNKLGTGTLTLTGTNTQNGINVRGGTLAFTSDKALGAAGSTVTIQDNTTLRTLADMTIDHTLQVNNTKLAAFDTGAYNITMAGDILGAGIVQKTGTGMLTLTGSNSQVVIDVLGGSVLATQQSAVGAAGGDIFLRQDSRFSAGSTMDLTQRIHVTGTNAVLDTGSNTVTLLGVVDGDQCLMKQGSGRLNMVADGSNAIGACVQQGTLSFNNTFAGNVWVDPAGTVGGSGTVLGNMEVRGTLAPGNSPGRLVINGSVTQFAGSAFAVDVDGATPGIGAGHFDTVVLTGAGSIYTAAGTIAPTLRGITGNANNSFTPTIGESFAVVEAAGGVIGSYEGLTQPSIGLAPNSRFDVLYMPNAVVLTVTAASYAKLFDDSFMGNAASVGGAVDNFRPVAGLRDTSGSAAFANGLMTLTPEQLGRTLGQASGEVYADAMDTVVQSSRLVRTSVSDHLLDRATASTVRAEERQANGGLWGTVSGITQHVGQDRFGQGYQGTSTTMTLGMDKSISDDAVIGGGVSYSRSSVSADYLGSAVANSYQLLGYAQWAHEGMYANAVVGSGLDRYKVTRSVQFADNSAQLTAVPRGFSAGADLEIGARLGLGATSITPAIGIAYDLLERRSLNERGNEVALLTAGQDRRQAFQLRAGGRLATAFNLGGSLIRPYASAFVLKELADASSTITPSLYARSFTVRAVNAGDTAFRGAAGFDIDMSANISLRASYRYGDAANAHSNAYTGGISIRW</sequence>
<feature type="chain" id="PRO_5015456561" evidence="2">
    <location>
        <begin position="22"/>
        <end position="1453"/>
    </location>
</feature>
<dbReference type="Pfam" id="PF03797">
    <property type="entry name" value="Autotransporter"/>
    <property type="match status" value="1"/>
</dbReference>
<protein>
    <submittedName>
        <fullName evidence="4">Autotransporter-associated beta strand protein</fullName>
    </submittedName>
</protein>
<evidence type="ECO:0000256" key="2">
    <source>
        <dbReference type="SAM" id="SignalP"/>
    </source>
</evidence>
<feature type="domain" description="Autotransporter" evidence="3">
    <location>
        <begin position="1178"/>
        <end position="1453"/>
    </location>
</feature>
<dbReference type="InterPro" id="IPR005546">
    <property type="entry name" value="Autotransporte_beta"/>
</dbReference>